<dbReference type="AlphaFoldDB" id="A0A081C347"/>
<evidence type="ECO:0000256" key="6">
    <source>
        <dbReference type="SAM" id="MobiDB-lite"/>
    </source>
</evidence>
<evidence type="ECO:0000313" key="7">
    <source>
        <dbReference type="EMBL" id="GAK59002.1"/>
    </source>
</evidence>
<evidence type="ECO:0000256" key="3">
    <source>
        <dbReference type="ARBA" id="ARBA00023274"/>
    </source>
</evidence>
<evidence type="ECO:0000256" key="4">
    <source>
        <dbReference type="ARBA" id="ARBA00035244"/>
    </source>
</evidence>
<dbReference type="Proteomes" id="UP000030661">
    <property type="component" value="Unassembled WGS sequence"/>
</dbReference>
<proteinExistence type="inferred from homology"/>
<dbReference type="PANTHER" id="PTHR10746:SF6">
    <property type="entry name" value="LARGE RIBOSOMAL SUBUNIT PROTEIN UL4M"/>
    <property type="match status" value="1"/>
</dbReference>
<comment type="similarity">
    <text evidence="1 5">Belongs to the universal ribosomal protein uL4 family.</text>
</comment>
<comment type="function">
    <text evidence="5">Forms part of the polypeptide exit tunnel.</text>
</comment>
<dbReference type="HOGENOM" id="CLU_041575_5_2_0"/>
<evidence type="ECO:0000256" key="2">
    <source>
        <dbReference type="ARBA" id="ARBA00022980"/>
    </source>
</evidence>
<dbReference type="Pfam" id="PF00573">
    <property type="entry name" value="Ribosomal_L4"/>
    <property type="match status" value="1"/>
</dbReference>
<evidence type="ECO:0000256" key="1">
    <source>
        <dbReference type="ARBA" id="ARBA00010528"/>
    </source>
</evidence>
<organism evidence="7">
    <name type="scientific">Vecturithrix granuli</name>
    <dbReference type="NCBI Taxonomy" id="1499967"/>
    <lineage>
        <taxon>Bacteria</taxon>
        <taxon>Candidatus Moduliflexota</taxon>
        <taxon>Candidatus Vecturitrichia</taxon>
        <taxon>Candidatus Vecturitrichales</taxon>
        <taxon>Candidatus Vecturitrichaceae</taxon>
        <taxon>Candidatus Vecturithrix</taxon>
    </lineage>
</organism>
<dbReference type="STRING" id="1499967.U27_05978"/>
<dbReference type="InterPro" id="IPR023574">
    <property type="entry name" value="Ribosomal_uL4_dom_sf"/>
</dbReference>
<name>A0A081C347_VECG1</name>
<comment type="function">
    <text evidence="5">One of the primary rRNA binding proteins, this protein initially binds near the 5'-end of the 23S rRNA. It is important during the early stages of 50S assembly. It makes multiple contacts with different domains of the 23S rRNA in the assembled 50S subunit and ribosome.</text>
</comment>
<dbReference type="GO" id="GO:0003735">
    <property type="term" value="F:structural constituent of ribosome"/>
    <property type="evidence" value="ECO:0007669"/>
    <property type="project" value="InterPro"/>
</dbReference>
<reference evidence="7" key="1">
    <citation type="journal article" date="2015" name="PeerJ">
        <title>First genomic representation of candidate bacterial phylum KSB3 points to enhanced environmental sensing as a trigger of wastewater bulking.</title>
        <authorList>
            <person name="Sekiguchi Y."/>
            <person name="Ohashi A."/>
            <person name="Parks D.H."/>
            <person name="Yamauchi T."/>
            <person name="Tyson G.W."/>
            <person name="Hugenholtz P."/>
        </authorList>
    </citation>
    <scope>NUCLEOTIDE SEQUENCE [LARGE SCALE GENOMIC DNA]</scope>
</reference>
<protein>
    <recommendedName>
        <fullName evidence="4 5">Large ribosomal subunit protein uL4</fullName>
    </recommendedName>
</protein>
<dbReference type="GO" id="GO:0006412">
    <property type="term" value="P:translation"/>
    <property type="evidence" value="ECO:0007669"/>
    <property type="project" value="UniProtKB-UniRule"/>
</dbReference>
<accession>A0A081C347</accession>
<dbReference type="InterPro" id="IPR013005">
    <property type="entry name" value="Ribosomal_uL4-like"/>
</dbReference>
<comment type="subunit">
    <text evidence="5">Part of the 50S ribosomal subunit.</text>
</comment>
<keyword evidence="8" id="KW-1185">Reference proteome</keyword>
<dbReference type="GO" id="GO:0019843">
    <property type="term" value="F:rRNA binding"/>
    <property type="evidence" value="ECO:0007669"/>
    <property type="project" value="UniProtKB-UniRule"/>
</dbReference>
<dbReference type="GO" id="GO:0005840">
    <property type="term" value="C:ribosome"/>
    <property type="evidence" value="ECO:0007669"/>
    <property type="project" value="UniProtKB-KW"/>
</dbReference>
<dbReference type="InterPro" id="IPR002136">
    <property type="entry name" value="Ribosomal_uL4"/>
</dbReference>
<dbReference type="eggNOG" id="COG0088">
    <property type="taxonomic scope" value="Bacteria"/>
</dbReference>
<dbReference type="Gene3D" id="3.40.1370.10">
    <property type="match status" value="1"/>
</dbReference>
<keyword evidence="5" id="KW-0694">RNA-binding</keyword>
<keyword evidence="2 5" id="KW-0689">Ribosomal protein</keyword>
<feature type="region of interest" description="Disordered" evidence="6">
    <location>
        <begin position="42"/>
        <end position="78"/>
    </location>
</feature>
<dbReference type="SUPFAM" id="SSF52166">
    <property type="entry name" value="Ribosomal protein L4"/>
    <property type="match status" value="1"/>
</dbReference>
<dbReference type="HAMAP" id="MF_01328_B">
    <property type="entry name" value="Ribosomal_uL4_B"/>
    <property type="match status" value="1"/>
</dbReference>
<evidence type="ECO:0000313" key="8">
    <source>
        <dbReference type="Proteomes" id="UP000030661"/>
    </source>
</evidence>
<evidence type="ECO:0000256" key="5">
    <source>
        <dbReference type="HAMAP-Rule" id="MF_01328"/>
    </source>
</evidence>
<sequence length="209" mass="23030">MATITVLTAENAKIEEIELNDSVFNAPIKEYAVHQVVCSQLASRRKGTSSTRGRSEVSGGGKKPWRQKGTGNARVGTNRSPLWRGGGVVFGPKPRDYSFSVPKKMRKVAMRSVLTSKLQEAKLLVVDQLEFEKPNTKRMVSILKNLVGNSMNVAIALGNWTETAWLSGRNIPGVRVMHAENLNVYEALRYDYLIVDKAGLSIIEGALTQ</sequence>
<keyword evidence="5" id="KW-0699">rRNA-binding</keyword>
<dbReference type="GO" id="GO:1990904">
    <property type="term" value="C:ribonucleoprotein complex"/>
    <property type="evidence" value="ECO:0007669"/>
    <property type="project" value="UniProtKB-KW"/>
</dbReference>
<dbReference type="EMBL" id="DF820469">
    <property type="protein sequence ID" value="GAK59002.1"/>
    <property type="molecule type" value="Genomic_DNA"/>
</dbReference>
<gene>
    <name evidence="5" type="primary">rplD</name>
    <name evidence="7" type="ORF">U27_05978</name>
</gene>
<dbReference type="PANTHER" id="PTHR10746">
    <property type="entry name" value="50S RIBOSOMAL PROTEIN L4"/>
    <property type="match status" value="1"/>
</dbReference>
<dbReference type="NCBIfam" id="TIGR03953">
    <property type="entry name" value="rplD_bact"/>
    <property type="match status" value="1"/>
</dbReference>
<keyword evidence="3 5" id="KW-0687">Ribonucleoprotein</keyword>